<comment type="subcellular location">
    <subcellularLocation>
        <location evidence="2">Cell membrane</location>
        <topology evidence="2">Multi-pass membrane protein</topology>
    </subcellularLocation>
</comment>
<comment type="similarity">
    <text evidence="7">Belongs to the fluoride channel Fluc/FEX (TC 1.A.43) family.</text>
</comment>
<protein>
    <recommendedName>
        <fullName evidence="13">Fluoride ion transporter CrcB</fullName>
    </recommendedName>
</protein>
<evidence type="ECO:0000256" key="4">
    <source>
        <dbReference type="ARBA" id="ARBA00022692"/>
    </source>
</evidence>
<comment type="caution">
    <text evidence="11">The sequence shown here is derived from an EMBL/GenBank/DDBJ whole genome shotgun (WGS) entry which is preliminary data.</text>
</comment>
<organism evidence="11 12">
    <name type="scientific">Dissophora globulifera</name>
    <dbReference type="NCBI Taxonomy" id="979702"/>
    <lineage>
        <taxon>Eukaryota</taxon>
        <taxon>Fungi</taxon>
        <taxon>Fungi incertae sedis</taxon>
        <taxon>Mucoromycota</taxon>
        <taxon>Mortierellomycotina</taxon>
        <taxon>Mortierellomycetes</taxon>
        <taxon>Mortierellales</taxon>
        <taxon>Mortierellaceae</taxon>
        <taxon>Dissophora</taxon>
    </lineage>
</organism>
<keyword evidence="5 10" id="KW-1133">Transmembrane helix</keyword>
<evidence type="ECO:0000256" key="1">
    <source>
        <dbReference type="ARBA" id="ARBA00002598"/>
    </source>
</evidence>
<feature type="transmembrane region" description="Helical" evidence="10">
    <location>
        <begin position="12"/>
        <end position="29"/>
    </location>
</feature>
<sequence>MPKGSQSSWRHVVLASCFAPLGAIIRWYLSRFNSKVKDFPIGTFAVNIGGTLLLAAIVCLQHAPGAGGSSALACQMLSGLQDGFCGCLTTISTFALELKTLRRKASYIYGTTSVVVAQLGMLLVLGSFVWTRRSTAMDDNVYQHSMCTIERGRSMTPWVRAAKELEETLNSATEGSGHIDSLDSTYDSAFYSSFAPSTSSICSSPGLAPISIDTRSLIPSAAAINTNTLSHLSYSQPTYHLLPTVIATKTSEFNASLRPRTPLEVVALSNLKLNNDIFSKRSLSIHRRVLVKNLLTLLYEINPMLDWIENSSSLSGALGVPASDNSVSADPPLAEDKQNGRIEQSLYAAGVNGEDGRQPSQELTDADRVARRPWSRGDSKDHNNSTASLTWTAQRSSGEQNTRDVSSPATLRATVVPLPRPKSSELPQSLHSYLSAVFDVDWSVAHSSSEDSLFTSAGSTPSLSSAALSPLSTFSLGTSSAGSSSLAGARSTLSDGYLSSSTVPPSKTSFPSNPAIVTAKDSNQSHKGQRGLSGTPGEALPSLSERLAKVDDCPGKTLVAGASWTAHIDLLTQHQYE</sequence>
<keyword evidence="3" id="KW-1003">Cell membrane</keyword>
<dbReference type="OrthoDB" id="2445569at2759"/>
<keyword evidence="6 10" id="KW-0472">Membrane</keyword>
<feature type="compositionally biased region" description="Basic and acidic residues" evidence="9">
    <location>
        <begin position="365"/>
        <end position="383"/>
    </location>
</feature>
<reference evidence="11" key="1">
    <citation type="journal article" date="2020" name="Fungal Divers.">
        <title>Resolving the Mortierellaceae phylogeny through synthesis of multi-gene phylogenetics and phylogenomics.</title>
        <authorList>
            <person name="Vandepol N."/>
            <person name="Liber J."/>
            <person name="Desiro A."/>
            <person name="Na H."/>
            <person name="Kennedy M."/>
            <person name="Barry K."/>
            <person name="Grigoriev I.V."/>
            <person name="Miller A.N."/>
            <person name="O'Donnell K."/>
            <person name="Stajich J.E."/>
            <person name="Bonito G."/>
        </authorList>
    </citation>
    <scope>NUCLEOTIDE SEQUENCE</scope>
    <source>
        <strain evidence="11">REB-010B</strain>
    </source>
</reference>
<dbReference type="GO" id="GO:1903425">
    <property type="term" value="F:fluoride transmembrane transporter activity"/>
    <property type="evidence" value="ECO:0007669"/>
    <property type="project" value="TreeGrafter"/>
</dbReference>
<comment type="function">
    <text evidence="1">Fluoride channel required for the rapid expulsion of cytoplasmic fluoride.</text>
</comment>
<evidence type="ECO:0000256" key="6">
    <source>
        <dbReference type="ARBA" id="ARBA00023136"/>
    </source>
</evidence>
<feature type="transmembrane region" description="Helical" evidence="10">
    <location>
        <begin position="107"/>
        <end position="130"/>
    </location>
</feature>
<accession>A0A9P6R3G0</accession>
<evidence type="ECO:0000256" key="7">
    <source>
        <dbReference type="ARBA" id="ARBA00035120"/>
    </source>
</evidence>
<keyword evidence="12" id="KW-1185">Reference proteome</keyword>
<evidence type="ECO:0008006" key="13">
    <source>
        <dbReference type="Google" id="ProtNLM"/>
    </source>
</evidence>
<evidence type="ECO:0000256" key="8">
    <source>
        <dbReference type="ARBA" id="ARBA00035585"/>
    </source>
</evidence>
<feature type="transmembrane region" description="Helical" evidence="10">
    <location>
        <begin position="41"/>
        <end position="60"/>
    </location>
</feature>
<comment type="catalytic activity">
    <reaction evidence="8">
        <text>fluoride(in) = fluoride(out)</text>
        <dbReference type="Rhea" id="RHEA:76159"/>
        <dbReference type="ChEBI" id="CHEBI:17051"/>
    </reaction>
    <physiologicalReaction direction="left-to-right" evidence="8">
        <dbReference type="Rhea" id="RHEA:76160"/>
    </physiologicalReaction>
</comment>
<feature type="compositionally biased region" description="Polar residues" evidence="9">
    <location>
        <begin position="497"/>
        <end position="512"/>
    </location>
</feature>
<evidence type="ECO:0000256" key="9">
    <source>
        <dbReference type="SAM" id="MobiDB-lite"/>
    </source>
</evidence>
<evidence type="ECO:0000256" key="3">
    <source>
        <dbReference type="ARBA" id="ARBA00022475"/>
    </source>
</evidence>
<feature type="region of interest" description="Disordered" evidence="9">
    <location>
        <begin position="494"/>
        <end position="540"/>
    </location>
</feature>
<evidence type="ECO:0000256" key="5">
    <source>
        <dbReference type="ARBA" id="ARBA00022989"/>
    </source>
</evidence>
<evidence type="ECO:0000313" key="12">
    <source>
        <dbReference type="Proteomes" id="UP000738325"/>
    </source>
</evidence>
<evidence type="ECO:0000256" key="2">
    <source>
        <dbReference type="ARBA" id="ARBA00004651"/>
    </source>
</evidence>
<dbReference type="PANTHER" id="PTHR28259">
    <property type="entry name" value="FLUORIDE EXPORT PROTEIN 1-RELATED"/>
    <property type="match status" value="1"/>
</dbReference>
<dbReference type="GO" id="GO:0005886">
    <property type="term" value="C:plasma membrane"/>
    <property type="evidence" value="ECO:0007669"/>
    <property type="project" value="UniProtKB-SubCell"/>
</dbReference>
<dbReference type="AlphaFoldDB" id="A0A9P6R3G0"/>
<dbReference type="EMBL" id="JAAAIP010001091">
    <property type="protein sequence ID" value="KAG0310318.1"/>
    <property type="molecule type" value="Genomic_DNA"/>
</dbReference>
<name>A0A9P6R3G0_9FUNG</name>
<dbReference type="InterPro" id="IPR003691">
    <property type="entry name" value="FluC"/>
</dbReference>
<evidence type="ECO:0000256" key="10">
    <source>
        <dbReference type="SAM" id="Phobius"/>
    </source>
</evidence>
<dbReference type="Proteomes" id="UP000738325">
    <property type="component" value="Unassembled WGS sequence"/>
</dbReference>
<feature type="compositionally biased region" description="Polar residues" evidence="9">
    <location>
        <begin position="384"/>
        <end position="409"/>
    </location>
</feature>
<gene>
    <name evidence="11" type="ORF">BGZ99_000461</name>
</gene>
<proteinExistence type="inferred from homology"/>
<dbReference type="PANTHER" id="PTHR28259:SF1">
    <property type="entry name" value="FLUORIDE EXPORT PROTEIN 1-RELATED"/>
    <property type="match status" value="1"/>
</dbReference>
<feature type="region of interest" description="Disordered" evidence="9">
    <location>
        <begin position="348"/>
        <end position="427"/>
    </location>
</feature>
<keyword evidence="4 10" id="KW-0812">Transmembrane</keyword>
<dbReference type="Pfam" id="PF02537">
    <property type="entry name" value="CRCB"/>
    <property type="match status" value="1"/>
</dbReference>
<evidence type="ECO:0000313" key="11">
    <source>
        <dbReference type="EMBL" id="KAG0310318.1"/>
    </source>
</evidence>